<keyword evidence="1" id="KW-1185">Reference proteome</keyword>
<proteinExistence type="predicted"/>
<reference evidence="2" key="1">
    <citation type="submission" date="2025-08" db="UniProtKB">
        <authorList>
            <consortium name="RefSeq"/>
        </authorList>
    </citation>
    <scope>IDENTIFICATION</scope>
    <source>
        <tissue evidence="2">Total insect</tissue>
    </source>
</reference>
<accession>A0A6P8Y4W8</accession>
<dbReference type="Proteomes" id="UP000515158">
    <property type="component" value="Unplaced"/>
</dbReference>
<gene>
    <name evidence="2" type="primary">LOC117639475</name>
</gene>
<dbReference type="OrthoDB" id="416253at2759"/>
<sequence>MYDRKKIRYISETQGGLPRITSTFSRITSKFRVIRNTNFAVSRITDVVTPFGETGSCLAWEYPFTVTQNKNSRRPPLISFPRVPVVSPALK</sequence>
<organism evidence="2">
    <name type="scientific">Thrips palmi</name>
    <name type="common">Melon thrips</name>
    <dbReference type="NCBI Taxonomy" id="161013"/>
    <lineage>
        <taxon>Eukaryota</taxon>
        <taxon>Metazoa</taxon>
        <taxon>Ecdysozoa</taxon>
        <taxon>Arthropoda</taxon>
        <taxon>Hexapoda</taxon>
        <taxon>Insecta</taxon>
        <taxon>Pterygota</taxon>
        <taxon>Neoptera</taxon>
        <taxon>Paraneoptera</taxon>
        <taxon>Thysanoptera</taxon>
        <taxon>Terebrantia</taxon>
        <taxon>Thripoidea</taxon>
        <taxon>Thripidae</taxon>
        <taxon>Thrips</taxon>
    </lineage>
</organism>
<dbReference type="AlphaFoldDB" id="A0A6P8Y4W8"/>
<protein>
    <submittedName>
        <fullName evidence="2">Uncharacterized protein LOC117639475 isoform X2</fullName>
    </submittedName>
</protein>
<evidence type="ECO:0000313" key="1">
    <source>
        <dbReference type="Proteomes" id="UP000515158"/>
    </source>
</evidence>
<dbReference type="RefSeq" id="XP_034231071.1">
    <property type="nucleotide sequence ID" value="XM_034375180.1"/>
</dbReference>
<evidence type="ECO:0000313" key="2">
    <source>
        <dbReference type="RefSeq" id="XP_034231071.1"/>
    </source>
</evidence>
<dbReference type="GeneID" id="117639475"/>
<name>A0A6P8Y4W8_THRPL</name>